<reference evidence="1 2" key="1">
    <citation type="submission" date="2020-07" db="EMBL/GenBank/DDBJ databases">
        <title>Bradyrhizobium diversity isolated from nodules of indigenous legumes of Western Australia.</title>
        <authorList>
            <person name="Klepa M.S."/>
        </authorList>
    </citation>
    <scope>NUCLEOTIDE SEQUENCE [LARGE SCALE GENOMIC DNA]</scope>
    <source>
        <strain evidence="1 2">CNPSo 4019</strain>
    </source>
</reference>
<evidence type="ECO:0008006" key="3">
    <source>
        <dbReference type="Google" id="ProtNLM"/>
    </source>
</evidence>
<comment type="caution">
    <text evidence="1">The sequence shown here is derived from an EMBL/GenBank/DDBJ whole genome shotgun (WGS) entry which is preliminary data.</text>
</comment>
<dbReference type="SUPFAM" id="SSF53474">
    <property type="entry name" value="alpha/beta-Hydrolases"/>
    <property type="match status" value="1"/>
</dbReference>
<evidence type="ECO:0000313" key="1">
    <source>
        <dbReference type="EMBL" id="MBH5391871.1"/>
    </source>
</evidence>
<gene>
    <name evidence="1" type="ORF">H1B27_37230</name>
</gene>
<sequence>MAYVRGDLSSTRRAAAMFLDNLRDIWRTGDQQIWVGRWKAIGDAHCFLVELDIKKGAFDEATEAWLCALTAFEVARRLLDEDDPQGEVVSTKIDIGIQKFGLSLAQKLERVQIECADRVGLPAYYLPAGSRASIVPAVICISKEQETETKLLGRLLPMAITRGMSFLVLSHDEVSSYSRPDVLLSHCLDYLSVQPGIDATRIGVYGEGLSAVLATDFAASDGRIAAAVCDGGLWNWARLLASVGWMTRTAAVADADLVSGHRSRLIRRLKCPVLVVAGGRGFVSESEAIKLKTDCIAWGVDIELVTARTTQTPVAEIENFVTSDDCIFGWLARKLAHDSAPNRPRPRCR</sequence>
<proteinExistence type="predicted"/>
<protein>
    <recommendedName>
        <fullName evidence="3">Dienelactone hydrolase domain-containing protein</fullName>
    </recommendedName>
</protein>
<keyword evidence="2" id="KW-1185">Reference proteome</keyword>
<dbReference type="InterPro" id="IPR029058">
    <property type="entry name" value="AB_hydrolase_fold"/>
</dbReference>
<dbReference type="EMBL" id="JACEGD010000060">
    <property type="protein sequence ID" value="MBH5391871.1"/>
    <property type="molecule type" value="Genomic_DNA"/>
</dbReference>
<name>A0ABS0PEZ0_9BRAD</name>
<dbReference type="Gene3D" id="3.40.50.1820">
    <property type="entry name" value="alpha/beta hydrolase"/>
    <property type="match status" value="1"/>
</dbReference>
<dbReference type="Proteomes" id="UP001194539">
    <property type="component" value="Unassembled WGS sequence"/>
</dbReference>
<evidence type="ECO:0000313" key="2">
    <source>
        <dbReference type="Proteomes" id="UP001194539"/>
    </source>
</evidence>
<dbReference type="RefSeq" id="WP_197969459.1">
    <property type="nucleotide sequence ID" value="NZ_JACEGD010000060.1"/>
</dbReference>
<organism evidence="1 2">
    <name type="scientific">Bradyrhizobium diversitatis</name>
    <dbReference type="NCBI Taxonomy" id="2755406"/>
    <lineage>
        <taxon>Bacteria</taxon>
        <taxon>Pseudomonadati</taxon>
        <taxon>Pseudomonadota</taxon>
        <taxon>Alphaproteobacteria</taxon>
        <taxon>Hyphomicrobiales</taxon>
        <taxon>Nitrobacteraceae</taxon>
        <taxon>Bradyrhizobium</taxon>
    </lineage>
</organism>
<accession>A0ABS0PEZ0</accession>